<evidence type="ECO:0000256" key="3">
    <source>
        <dbReference type="ARBA" id="ARBA00022989"/>
    </source>
</evidence>
<name>F8NSZ0_SERL9</name>
<keyword evidence="4 5" id="KW-0472">Membrane</keyword>
<organism>
    <name type="scientific">Serpula lacrymans var. lacrymans (strain S7.9)</name>
    <name type="common">Dry rot fungus</name>
    <dbReference type="NCBI Taxonomy" id="578457"/>
    <lineage>
        <taxon>Eukaryota</taxon>
        <taxon>Fungi</taxon>
        <taxon>Dikarya</taxon>
        <taxon>Basidiomycota</taxon>
        <taxon>Agaricomycotina</taxon>
        <taxon>Agaricomycetes</taxon>
        <taxon>Agaricomycetidae</taxon>
        <taxon>Boletales</taxon>
        <taxon>Coniophorineae</taxon>
        <taxon>Serpulaceae</taxon>
        <taxon>Serpula</taxon>
    </lineage>
</organism>
<dbReference type="AlphaFoldDB" id="F8NSZ0"/>
<gene>
    <name evidence="6" type="ORF">SERLADRAFT_465661</name>
</gene>
<proteinExistence type="predicted"/>
<evidence type="ECO:0000313" key="6">
    <source>
        <dbReference type="EMBL" id="EGO25463.1"/>
    </source>
</evidence>
<feature type="transmembrane region" description="Helical" evidence="5">
    <location>
        <begin position="151"/>
        <end position="176"/>
    </location>
</feature>
<feature type="transmembrane region" description="Helical" evidence="5">
    <location>
        <begin position="94"/>
        <end position="115"/>
    </location>
</feature>
<dbReference type="EMBL" id="GL945433">
    <property type="protein sequence ID" value="EGO25463.1"/>
    <property type="molecule type" value="Genomic_DNA"/>
</dbReference>
<keyword evidence="2 5" id="KW-0812">Transmembrane</keyword>
<feature type="transmembrane region" description="Helical" evidence="5">
    <location>
        <begin position="21"/>
        <end position="45"/>
    </location>
</feature>
<reference evidence="6" key="1">
    <citation type="submission" date="2011-04" db="EMBL/GenBank/DDBJ databases">
        <title>Evolution of plant cell wall degrading machinery underlies the functional diversity of forest fungi.</title>
        <authorList>
            <consortium name="US DOE Joint Genome Institute (JGI-PGF)"/>
            <person name="Eastwood D.C."/>
            <person name="Floudas D."/>
            <person name="Binder M."/>
            <person name="Majcherczyk A."/>
            <person name="Schneider P."/>
            <person name="Aerts A."/>
            <person name="Asiegbu F.O."/>
            <person name="Baker S.E."/>
            <person name="Barry K."/>
            <person name="Bendiksby M."/>
            <person name="Blumentritt M."/>
            <person name="Coutinho P.M."/>
            <person name="Cullen D."/>
            <person name="Cullen D."/>
            <person name="Gathman A."/>
            <person name="Goodell B."/>
            <person name="Henrissat B."/>
            <person name="Ihrmark K."/>
            <person name="Kauserud H."/>
            <person name="Kohler A."/>
            <person name="LaButti K."/>
            <person name="Lapidus A."/>
            <person name="Lavin J.L."/>
            <person name="Lee Y.-H."/>
            <person name="Lindquist E."/>
            <person name="Lilly W."/>
            <person name="Lucas S."/>
            <person name="Morin E."/>
            <person name="Murat C."/>
            <person name="Oguiza J.A."/>
            <person name="Park J."/>
            <person name="Pisabarro A.G."/>
            <person name="Riley R."/>
            <person name="Rosling A."/>
            <person name="Salamov A."/>
            <person name="Schmidt O."/>
            <person name="Schmutz J."/>
            <person name="Skrede I."/>
            <person name="Stenlid J."/>
            <person name="Wiebenga A."/>
            <person name="Xie X."/>
            <person name="Kues U."/>
            <person name="Hibbett D.S."/>
            <person name="Hoffmeister D."/>
            <person name="Hogberg N."/>
            <person name="Martin F."/>
            <person name="Grigoriev I.V."/>
            <person name="Watkinson S.C."/>
        </authorList>
    </citation>
    <scope>NUCLEOTIDE SEQUENCE</scope>
    <source>
        <strain evidence="6">S7.9</strain>
    </source>
</reference>
<dbReference type="HOGENOM" id="CLU_083659_1_0_1"/>
<dbReference type="InterPro" id="IPR051115">
    <property type="entry name" value="LAPTM_transporter"/>
</dbReference>
<evidence type="ECO:0000256" key="5">
    <source>
        <dbReference type="SAM" id="Phobius"/>
    </source>
</evidence>
<dbReference type="GeneID" id="18818935"/>
<dbReference type="GO" id="GO:0012505">
    <property type="term" value="C:endomembrane system"/>
    <property type="evidence" value="ECO:0007669"/>
    <property type="project" value="UniProtKB-SubCell"/>
</dbReference>
<protein>
    <submittedName>
        <fullName evidence="6">Uncharacterized protein</fullName>
    </submittedName>
</protein>
<dbReference type="OrthoDB" id="7862095at2759"/>
<evidence type="ECO:0000256" key="2">
    <source>
        <dbReference type="ARBA" id="ARBA00022692"/>
    </source>
</evidence>
<dbReference type="KEGG" id="sla:SERLADRAFT_465661"/>
<sequence length="260" mass="29304">MTFNLKEQFFHSSKFCYCIPVRAGFIAGSVLSIILGGALSVLLWLEVVHQYSQNMSDKEYAAFVAAGVVETMLFLVSIFGLVGAVARKKLFVVAYAYFVYTHFLLNLVFAIYLFVALSTSHRTNIVNACQDVLVDINSQEKCTKLLNTSEYVYIAITSFILLLELYGVLVVSRYVYQLRQERETEYPNCAGPPPVPPRHTRTGSEISQTGLLNAIRDSRDSSDLHQGHEYVTPDTQRSGYAPVWVSLTMTIIRLWEEMKG</sequence>
<evidence type="ECO:0000256" key="4">
    <source>
        <dbReference type="ARBA" id="ARBA00023136"/>
    </source>
</evidence>
<dbReference type="Proteomes" id="UP000008064">
    <property type="component" value="Unassembled WGS sequence"/>
</dbReference>
<dbReference type="PANTHER" id="PTHR12479">
    <property type="entry name" value="LYSOSOMAL-ASSOCIATED TRANSMEMBRANE PROTEIN"/>
    <property type="match status" value="1"/>
</dbReference>
<comment type="subcellular location">
    <subcellularLocation>
        <location evidence="1">Endomembrane system</location>
        <topology evidence="1">Multi-pass membrane protein</topology>
    </subcellularLocation>
</comment>
<feature type="transmembrane region" description="Helical" evidence="5">
    <location>
        <begin position="60"/>
        <end position="82"/>
    </location>
</feature>
<keyword evidence="3 5" id="KW-1133">Transmembrane helix</keyword>
<accession>F8NSZ0</accession>
<evidence type="ECO:0000256" key="1">
    <source>
        <dbReference type="ARBA" id="ARBA00004127"/>
    </source>
</evidence>
<dbReference type="PANTHER" id="PTHR12479:SF10">
    <property type="entry name" value="LYSOSOMAL-ASSOCIATED TRANSMEMBRANE PROTEIN"/>
    <property type="match status" value="1"/>
</dbReference>
<dbReference type="RefSeq" id="XP_007317585.1">
    <property type="nucleotide sequence ID" value="XM_007317523.1"/>
</dbReference>